<dbReference type="EMBL" id="AMFJ01000427">
    <property type="protein sequence ID" value="EKE27782.1"/>
    <property type="molecule type" value="Genomic_DNA"/>
</dbReference>
<organism evidence="2">
    <name type="scientific">uncultured bacterium</name>
    <name type="common">gcode 4</name>
    <dbReference type="NCBI Taxonomy" id="1234023"/>
    <lineage>
        <taxon>Bacteria</taxon>
        <taxon>environmental samples</taxon>
    </lineage>
</organism>
<evidence type="ECO:0000313" key="2">
    <source>
        <dbReference type="EMBL" id="EKE27782.1"/>
    </source>
</evidence>
<sequence>SARDSTRLSDMSNIAKWLSVFNASAWTYPKPDSSLNNITITASWTTIGYQWYAGPTVLGIVKLSNWWKDPLDQTHYTYSVNTSQSKFQLLGFLEDWSNVALSYAPHGISAFAGMTEGEVNADPSSYSGRYVLTKGDQLWVILNSWSMVPAQIVGTPIDILTTTWSYIVQFSNKDKINWTWSSLYIVSSTMKTWWSKFPWCDKYDVVIGSQTWARCNSVLWDWSEWGVNASGWIWTVSASIWCFNYAWVEDETNCVIWSIEMASSSKENSWSNASSISWTVDNVWWKFYTWDQAVKANNACPAWWHLPTDSEWSALELTLAPSCTDTSSVNTWRCAASWLGWQNNASKNSTDNIIRALDIPLWGIRDSDGITFRNRGHGARFWSSSASGSTYYGRFIGWSNAGVYRNLYDKSYGLSVRCLKN</sequence>
<accession>K2G0T4</accession>
<proteinExistence type="predicted"/>
<name>K2G0T4_9BACT</name>
<reference evidence="2" key="1">
    <citation type="journal article" date="2012" name="Science">
        <title>Fermentation, hydrogen, and sulfur metabolism in multiple uncultivated bacterial phyla.</title>
        <authorList>
            <person name="Wrighton K.C."/>
            <person name="Thomas B.C."/>
            <person name="Sharon I."/>
            <person name="Miller C.S."/>
            <person name="Castelle C.J."/>
            <person name="VerBerkmoes N.C."/>
            <person name="Wilkins M.J."/>
            <person name="Hettich R.L."/>
            <person name="Lipton M.S."/>
            <person name="Williams K.H."/>
            <person name="Long P.E."/>
            <person name="Banfield J.F."/>
        </authorList>
    </citation>
    <scope>NUCLEOTIDE SEQUENCE [LARGE SCALE GENOMIC DNA]</scope>
</reference>
<feature type="non-terminal residue" evidence="2">
    <location>
        <position position="1"/>
    </location>
</feature>
<feature type="domain" description="Fibrobacter succinogenes major paralogous" evidence="1">
    <location>
        <begin position="207"/>
        <end position="420"/>
    </location>
</feature>
<gene>
    <name evidence="2" type="ORF">ACD_3C00153G0001</name>
</gene>
<dbReference type="AlphaFoldDB" id="K2G0T4"/>
<evidence type="ECO:0000259" key="1">
    <source>
        <dbReference type="Pfam" id="PF09603"/>
    </source>
</evidence>
<dbReference type="InterPro" id="IPR011871">
    <property type="entry name" value="Fib_succ_major"/>
</dbReference>
<comment type="caution">
    <text evidence="2">The sequence shown here is derived from an EMBL/GenBank/DDBJ whole genome shotgun (WGS) entry which is preliminary data.</text>
</comment>
<dbReference type="Gene3D" id="3.30.700.10">
    <property type="entry name" value="Glycoprotein, Type 4 Pilin"/>
    <property type="match status" value="1"/>
</dbReference>
<dbReference type="Pfam" id="PF09603">
    <property type="entry name" value="Fib_succ_major"/>
    <property type="match status" value="1"/>
</dbReference>
<dbReference type="NCBIfam" id="TIGR02145">
    <property type="entry name" value="Fib_succ_major"/>
    <property type="match status" value="1"/>
</dbReference>
<protein>
    <submittedName>
        <fullName evidence="2">Major-like protein ous protein</fullName>
    </submittedName>
</protein>